<evidence type="ECO:0000256" key="2">
    <source>
        <dbReference type="ARBA" id="ARBA00023125"/>
    </source>
</evidence>
<dbReference type="Gene3D" id="1.10.10.10">
    <property type="entry name" value="Winged helix-like DNA-binding domain superfamily/Winged helix DNA-binding domain"/>
    <property type="match status" value="1"/>
</dbReference>
<keyword evidence="2" id="KW-0238">DNA-binding</keyword>
<comment type="caution">
    <text evidence="5">The sequence shown here is derived from an EMBL/GenBank/DDBJ whole genome shotgun (WGS) entry which is preliminary data.</text>
</comment>
<dbReference type="PANTHER" id="PTHR44688:SF16">
    <property type="entry name" value="DNA-BINDING TRANSCRIPTIONAL ACTIVATOR DEVR_DOSR"/>
    <property type="match status" value="1"/>
</dbReference>
<dbReference type="InterPro" id="IPR016032">
    <property type="entry name" value="Sig_transdc_resp-reg_C-effctor"/>
</dbReference>
<proteinExistence type="predicted"/>
<dbReference type="Proteomes" id="UP000283817">
    <property type="component" value="Unassembled WGS sequence"/>
</dbReference>
<evidence type="ECO:0000259" key="4">
    <source>
        <dbReference type="PROSITE" id="PS50043"/>
    </source>
</evidence>
<keyword evidence="1" id="KW-0805">Transcription regulation</keyword>
<evidence type="ECO:0000313" key="5">
    <source>
        <dbReference type="EMBL" id="RWX31781.1"/>
    </source>
</evidence>
<dbReference type="InterPro" id="IPR000792">
    <property type="entry name" value="Tscrpt_reg_LuxR_C"/>
</dbReference>
<reference evidence="5 6" key="1">
    <citation type="submission" date="2019-01" db="EMBL/GenBank/DDBJ databases">
        <title>RHIZO-ID as a novel technology for direct rhizobia identification.</title>
        <authorList>
            <person name="De Meyer S.E."/>
        </authorList>
    </citation>
    <scope>NUCLEOTIDE SEQUENCE [LARGE SCALE GENOMIC DNA]</scope>
    <source>
        <strain evidence="5 6">WSM448</strain>
    </source>
</reference>
<dbReference type="GO" id="GO:0006355">
    <property type="term" value="P:regulation of DNA-templated transcription"/>
    <property type="evidence" value="ECO:0007669"/>
    <property type="project" value="InterPro"/>
</dbReference>
<dbReference type="EMBL" id="SBHX01000028">
    <property type="protein sequence ID" value="RWX31781.1"/>
    <property type="molecule type" value="Genomic_DNA"/>
</dbReference>
<name>A0A444I3B2_RHILE</name>
<dbReference type="PRINTS" id="PR00038">
    <property type="entry name" value="HTHLUXR"/>
</dbReference>
<dbReference type="InterPro" id="IPR036693">
    <property type="entry name" value="TF_LuxR_autoind-bd_dom_sf"/>
</dbReference>
<evidence type="ECO:0000256" key="1">
    <source>
        <dbReference type="ARBA" id="ARBA00023015"/>
    </source>
</evidence>
<dbReference type="Pfam" id="PF00196">
    <property type="entry name" value="GerE"/>
    <property type="match status" value="1"/>
</dbReference>
<organism evidence="5 6">
    <name type="scientific">Rhizobium leguminosarum</name>
    <dbReference type="NCBI Taxonomy" id="384"/>
    <lineage>
        <taxon>Bacteria</taxon>
        <taxon>Pseudomonadati</taxon>
        <taxon>Pseudomonadota</taxon>
        <taxon>Alphaproteobacteria</taxon>
        <taxon>Hyphomicrobiales</taxon>
        <taxon>Rhizobiaceae</taxon>
        <taxon>Rhizobium/Agrobacterium group</taxon>
        <taxon>Rhizobium</taxon>
    </lineage>
</organism>
<dbReference type="SMART" id="SM00421">
    <property type="entry name" value="HTH_LUXR"/>
    <property type="match status" value="1"/>
</dbReference>
<dbReference type="InterPro" id="IPR036388">
    <property type="entry name" value="WH-like_DNA-bd_sf"/>
</dbReference>
<keyword evidence="3" id="KW-0804">Transcription</keyword>
<dbReference type="PROSITE" id="PS50043">
    <property type="entry name" value="HTH_LUXR_2"/>
    <property type="match status" value="1"/>
</dbReference>
<dbReference type="Gene3D" id="3.30.450.80">
    <property type="entry name" value="Transcription factor LuxR-like, autoinducer-binding domain"/>
    <property type="match status" value="1"/>
</dbReference>
<evidence type="ECO:0000313" key="6">
    <source>
        <dbReference type="Proteomes" id="UP000283817"/>
    </source>
</evidence>
<protein>
    <submittedName>
        <fullName evidence="5">LuxR family transcriptional regulator</fullName>
    </submittedName>
</protein>
<dbReference type="CDD" id="cd06170">
    <property type="entry name" value="LuxR_C_like"/>
    <property type="match status" value="1"/>
</dbReference>
<dbReference type="SUPFAM" id="SSF46894">
    <property type="entry name" value="C-terminal effector domain of the bipartite response regulators"/>
    <property type="match status" value="1"/>
</dbReference>
<feature type="domain" description="HTH luxR-type" evidence="4">
    <location>
        <begin position="157"/>
        <end position="222"/>
    </location>
</feature>
<sequence length="224" mass="24747">MSKSGTAKRRPIVQDRALRLYAALCEMINENGLQHFCFGVFPEDANRAFIGNMMLSNWPAEILNHYKRSDIAEGRAMLDILRDTVLPVTFTTVIVKKTDVDLYSADNLSHTIGLTLHDRLGRRYFLLLSAGHIALSRDRLASIVFDSLSALDDFSVDVSPQSQLSSREVECLKWTAAGKSSPEIAVICGLSAHTVTGHLKSALKKLDCVTRAHAVAKATRLHII</sequence>
<dbReference type="AlphaFoldDB" id="A0A444I3B2"/>
<evidence type="ECO:0000256" key="3">
    <source>
        <dbReference type="ARBA" id="ARBA00023163"/>
    </source>
</evidence>
<dbReference type="PANTHER" id="PTHR44688">
    <property type="entry name" value="DNA-BINDING TRANSCRIPTIONAL ACTIVATOR DEVR_DOSR"/>
    <property type="match status" value="1"/>
</dbReference>
<dbReference type="GO" id="GO:0003677">
    <property type="term" value="F:DNA binding"/>
    <property type="evidence" value="ECO:0007669"/>
    <property type="project" value="UniProtKB-KW"/>
</dbReference>
<gene>
    <name evidence="5" type="ORF">EHI47_11995</name>
</gene>
<dbReference type="PROSITE" id="PS00622">
    <property type="entry name" value="HTH_LUXR_1"/>
    <property type="match status" value="1"/>
</dbReference>
<accession>A0A444I3B2</accession>